<feature type="region of interest" description="Disordered" evidence="1">
    <location>
        <begin position="1"/>
        <end position="55"/>
    </location>
</feature>
<keyword evidence="3" id="KW-1185">Reference proteome</keyword>
<name>A0A6G1CEF6_9ORYZ</name>
<proteinExistence type="predicted"/>
<evidence type="ECO:0000313" key="2">
    <source>
        <dbReference type="EMBL" id="KAF0898144.1"/>
    </source>
</evidence>
<dbReference type="EMBL" id="SPHZ02000009">
    <property type="protein sequence ID" value="KAF0898144.1"/>
    <property type="molecule type" value="Genomic_DNA"/>
</dbReference>
<evidence type="ECO:0000313" key="3">
    <source>
        <dbReference type="Proteomes" id="UP000479710"/>
    </source>
</evidence>
<organism evidence="2 3">
    <name type="scientific">Oryza meyeriana var. granulata</name>
    <dbReference type="NCBI Taxonomy" id="110450"/>
    <lineage>
        <taxon>Eukaryota</taxon>
        <taxon>Viridiplantae</taxon>
        <taxon>Streptophyta</taxon>
        <taxon>Embryophyta</taxon>
        <taxon>Tracheophyta</taxon>
        <taxon>Spermatophyta</taxon>
        <taxon>Magnoliopsida</taxon>
        <taxon>Liliopsida</taxon>
        <taxon>Poales</taxon>
        <taxon>Poaceae</taxon>
        <taxon>BOP clade</taxon>
        <taxon>Oryzoideae</taxon>
        <taxon>Oryzeae</taxon>
        <taxon>Oryzinae</taxon>
        <taxon>Oryza</taxon>
        <taxon>Oryza meyeriana</taxon>
    </lineage>
</organism>
<dbReference type="Proteomes" id="UP000479710">
    <property type="component" value="Unassembled WGS sequence"/>
</dbReference>
<comment type="caution">
    <text evidence="2">The sequence shown here is derived from an EMBL/GenBank/DDBJ whole genome shotgun (WGS) entry which is preliminary data.</text>
</comment>
<dbReference type="AlphaFoldDB" id="A0A6G1CEF6"/>
<feature type="compositionally biased region" description="Acidic residues" evidence="1">
    <location>
        <begin position="92"/>
        <end position="103"/>
    </location>
</feature>
<protein>
    <submittedName>
        <fullName evidence="2">Uncharacterized protein</fullName>
    </submittedName>
</protein>
<accession>A0A6G1CEF6</accession>
<gene>
    <name evidence="2" type="ORF">E2562_001792</name>
</gene>
<feature type="compositionally biased region" description="Polar residues" evidence="1">
    <location>
        <begin position="1"/>
        <end position="19"/>
    </location>
</feature>
<sequence length="103" mass="10875">MTASTMYMTRNATASTTADAESLYRTRENPIASDAVPSSPPGAAKTPSFQRGRRHAAAVTVHVVTTSLTVEVAPNTAHSKRGEHYDAAGADLGEDMPEMDAQI</sequence>
<evidence type="ECO:0000256" key="1">
    <source>
        <dbReference type="SAM" id="MobiDB-lite"/>
    </source>
</evidence>
<feature type="region of interest" description="Disordered" evidence="1">
    <location>
        <begin position="74"/>
        <end position="103"/>
    </location>
</feature>
<reference evidence="2 3" key="1">
    <citation type="submission" date="2019-11" db="EMBL/GenBank/DDBJ databases">
        <title>Whole genome sequence of Oryza granulata.</title>
        <authorList>
            <person name="Li W."/>
        </authorList>
    </citation>
    <scope>NUCLEOTIDE SEQUENCE [LARGE SCALE GENOMIC DNA]</scope>
    <source>
        <strain evidence="3">cv. Menghai</strain>
        <tissue evidence="2">Leaf</tissue>
    </source>
</reference>